<accession>A0ACB9C6R1</accession>
<protein>
    <submittedName>
        <fullName evidence="1">Uncharacterized protein</fullName>
    </submittedName>
</protein>
<sequence>MGSISIPDPGEVTPPTSFDEFQRQASLMTTCTLIWKELSYHFTSLEKHLRQKSVEIDPASKDLEEDQ</sequence>
<dbReference type="EMBL" id="CM042051">
    <property type="protein sequence ID" value="KAI3729956.1"/>
    <property type="molecule type" value="Genomic_DNA"/>
</dbReference>
<comment type="caution">
    <text evidence="1">The sequence shown here is derived from an EMBL/GenBank/DDBJ whole genome shotgun (WGS) entry which is preliminary data.</text>
</comment>
<organism evidence="1 2">
    <name type="scientific">Arctium lappa</name>
    <name type="common">Greater burdock</name>
    <name type="synonym">Lappa major</name>
    <dbReference type="NCBI Taxonomy" id="4217"/>
    <lineage>
        <taxon>Eukaryota</taxon>
        <taxon>Viridiplantae</taxon>
        <taxon>Streptophyta</taxon>
        <taxon>Embryophyta</taxon>
        <taxon>Tracheophyta</taxon>
        <taxon>Spermatophyta</taxon>
        <taxon>Magnoliopsida</taxon>
        <taxon>eudicotyledons</taxon>
        <taxon>Gunneridae</taxon>
        <taxon>Pentapetalae</taxon>
        <taxon>asterids</taxon>
        <taxon>campanulids</taxon>
        <taxon>Asterales</taxon>
        <taxon>Asteraceae</taxon>
        <taxon>Carduoideae</taxon>
        <taxon>Cardueae</taxon>
        <taxon>Arctiinae</taxon>
        <taxon>Arctium</taxon>
    </lineage>
</organism>
<name>A0ACB9C6R1_ARCLA</name>
<reference evidence="1 2" key="2">
    <citation type="journal article" date="2022" name="Mol. Ecol. Resour.">
        <title>The genomes of chicory, endive, great burdock and yacon provide insights into Asteraceae paleo-polyploidization history and plant inulin production.</title>
        <authorList>
            <person name="Fan W."/>
            <person name="Wang S."/>
            <person name="Wang H."/>
            <person name="Wang A."/>
            <person name="Jiang F."/>
            <person name="Liu H."/>
            <person name="Zhao H."/>
            <person name="Xu D."/>
            <person name="Zhang Y."/>
        </authorList>
    </citation>
    <scope>NUCLEOTIDE SEQUENCE [LARGE SCALE GENOMIC DNA]</scope>
    <source>
        <strain evidence="2">cv. Niubang</strain>
    </source>
</reference>
<evidence type="ECO:0000313" key="2">
    <source>
        <dbReference type="Proteomes" id="UP001055879"/>
    </source>
</evidence>
<evidence type="ECO:0000313" key="1">
    <source>
        <dbReference type="EMBL" id="KAI3729956.1"/>
    </source>
</evidence>
<reference evidence="2" key="1">
    <citation type="journal article" date="2022" name="Mol. Ecol. Resour.">
        <title>The genomes of chicory, endive, great burdock and yacon provide insights into Asteraceae palaeo-polyploidization history and plant inulin production.</title>
        <authorList>
            <person name="Fan W."/>
            <person name="Wang S."/>
            <person name="Wang H."/>
            <person name="Wang A."/>
            <person name="Jiang F."/>
            <person name="Liu H."/>
            <person name="Zhao H."/>
            <person name="Xu D."/>
            <person name="Zhang Y."/>
        </authorList>
    </citation>
    <scope>NUCLEOTIDE SEQUENCE [LARGE SCALE GENOMIC DNA]</scope>
    <source>
        <strain evidence="2">cv. Niubang</strain>
    </source>
</reference>
<proteinExistence type="predicted"/>
<keyword evidence="2" id="KW-1185">Reference proteome</keyword>
<gene>
    <name evidence="1" type="ORF">L6452_18629</name>
</gene>
<dbReference type="Proteomes" id="UP001055879">
    <property type="component" value="Linkage Group LG05"/>
</dbReference>